<evidence type="ECO:0000313" key="2">
    <source>
        <dbReference type="Proteomes" id="UP000287171"/>
    </source>
</evidence>
<name>A0A402BFD9_9CHLR</name>
<dbReference type="EMBL" id="BIFT01000002">
    <property type="protein sequence ID" value="GCE30105.1"/>
    <property type="molecule type" value="Genomic_DNA"/>
</dbReference>
<reference evidence="2" key="1">
    <citation type="submission" date="2018-12" db="EMBL/GenBank/DDBJ databases">
        <title>Tengunoibacter tsumagoiensis gen. nov., sp. nov., Dictyobacter kobayashii sp. nov., D. alpinus sp. nov., and D. joshuensis sp. nov. and description of Dictyobacteraceae fam. nov. within the order Ktedonobacterales isolated from Tengu-no-mugimeshi.</title>
        <authorList>
            <person name="Wang C.M."/>
            <person name="Zheng Y."/>
            <person name="Sakai Y."/>
            <person name="Toyoda A."/>
            <person name="Minakuchi Y."/>
            <person name="Abe K."/>
            <person name="Yokota A."/>
            <person name="Yabe S."/>
        </authorList>
    </citation>
    <scope>NUCLEOTIDE SEQUENCE [LARGE SCALE GENOMIC DNA]</scope>
    <source>
        <strain evidence="2">Uno16</strain>
    </source>
</reference>
<sequence length="64" mass="7244">MVKWIECIQPIPLFYETLHSLSNGSFLTLLLLVCKAGNGKRWGNRRGEYAFYLAGTPEIVAEKV</sequence>
<evidence type="ECO:0000313" key="1">
    <source>
        <dbReference type="EMBL" id="GCE30105.1"/>
    </source>
</evidence>
<keyword evidence="2" id="KW-1185">Reference proteome</keyword>
<proteinExistence type="predicted"/>
<comment type="caution">
    <text evidence="1">The sequence shown here is derived from an EMBL/GenBank/DDBJ whole genome shotgun (WGS) entry which is preliminary data.</text>
</comment>
<dbReference type="AlphaFoldDB" id="A0A402BFD9"/>
<gene>
    <name evidence="1" type="ORF">KDA_55890</name>
</gene>
<accession>A0A402BFD9</accession>
<organism evidence="1 2">
    <name type="scientific">Dictyobacter alpinus</name>
    <dbReference type="NCBI Taxonomy" id="2014873"/>
    <lineage>
        <taxon>Bacteria</taxon>
        <taxon>Bacillati</taxon>
        <taxon>Chloroflexota</taxon>
        <taxon>Ktedonobacteria</taxon>
        <taxon>Ktedonobacterales</taxon>
        <taxon>Dictyobacteraceae</taxon>
        <taxon>Dictyobacter</taxon>
    </lineage>
</organism>
<dbReference type="Proteomes" id="UP000287171">
    <property type="component" value="Unassembled WGS sequence"/>
</dbReference>
<protein>
    <submittedName>
        <fullName evidence="1">Uncharacterized protein</fullName>
    </submittedName>
</protein>